<dbReference type="AlphaFoldDB" id="A0A8J2YUP1"/>
<dbReference type="RefSeq" id="WP_189046889.1">
    <property type="nucleotide sequence ID" value="NZ_BMJQ01000007.1"/>
</dbReference>
<sequence>MTYHARYEAGEYIAVWQELTALGASVRAPALIEDARAVADATMTRVAENVDRIIDRLATHSYQFDVYPDGTVPAATLRAHGHPDATLLADVLELEKRVGPIPLSLCAFWQVVGTVSLIGCAPEGWPDYSDPLFVSPPDYALLDLLDWEQSGNPDGVFMCPLAPDVLHKDNVSGGAAYAIALPDPGADATFHEEWRGIGFVPYLRVAILEWGGFPGLAQDNPQDKWRRKDLCAPTPPWFGELTLDLLPF</sequence>
<name>A0A8J2YUP1_9PROT</name>
<organism evidence="1 2">
    <name type="scientific">Aliidongia dinghuensis</name>
    <dbReference type="NCBI Taxonomy" id="1867774"/>
    <lineage>
        <taxon>Bacteria</taxon>
        <taxon>Pseudomonadati</taxon>
        <taxon>Pseudomonadota</taxon>
        <taxon>Alphaproteobacteria</taxon>
        <taxon>Rhodospirillales</taxon>
        <taxon>Dongiaceae</taxon>
        <taxon>Aliidongia</taxon>
    </lineage>
</organism>
<evidence type="ECO:0000313" key="2">
    <source>
        <dbReference type="Proteomes" id="UP000646365"/>
    </source>
</evidence>
<gene>
    <name evidence="1" type="ORF">GCM10011611_28770</name>
</gene>
<keyword evidence="2" id="KW-1185">Reference proteome</keyword>
<reference evidence="1" key="1">
    <citation type="journal article" date="2014" name="Int. J. Syst. Evol. Microbiol.">
        <title>Complete genome sequence of Corynebacterium casei LMG S-19264T (=DSM 44701T), isolated from a smear-ripened cheese.</title>
        <authorList>
            <consortium name="US DOE Joint Genome Institute (JGI-PGF)"/>
            <person name="Walter F."/>
            <person name="Albersmeier A."/>
            <person name="Kalinowski J."/>
            <person name="Ruckert C."/>
        </authorList>
    </citation>
    <scope>NUCLEOTIDE SEQUENCE</scope>
    <source>
        <strain evidence="1">CGMCC 1.15725</strain>
    </source>
</reference>
<reference evidence="1" key="2">
    <citation type="submission" date="2020-09" db="EMBL/GenBank/DDBJ databases">
        <authorList>
            <person name="Sun Q."/>
            <person name="Zhou Y."/>
        </authorList>
    </citation>
    <scope>NUCLEOTIDE SEQUENCE</scope>
    <source>
        <strain evidence="1">CGMCC 1.15725</strain>
    </source>
</reference>
<dbReference type="EMBL" id="BMJQ01000007">
    <property type="protein sequence ID" value="GGF20931.1"/>
    <property type="molecule type" value="Genomic_DNA"/>
</dbReference>
<dbReference type="Proteomes" id="UP000646365">
    <property type="component" value="Unassembled WGS sequence"/>
</dbReference>
<evidence type="ECO:0000313" key="1">
    <source>
        <dbReference type="EMBL" id="GGF20931.1"/>
    </source>
</evidence>
<protein>
    <submittedName>
        <fullName evidence="1">Uncharacterized protein</fullName>
    </submittedName>
</protein>
<comment type="caution">
    <text evidence="1">The sequence shown here is derived from an EMBL/GenBank/DDBJ whole genome shotgun (WGS) entry which is preliminary data.</text>
</comment>
<accession>A0A8J2YUP1</accession>
<proteinExistence type="predicted"/>